<evidence type="ECO:0000256" key="1">
    <source>
        <dbReference type="SAM" id="MobiDB-lite"/>
    </source>
</evidence>
<dbReference type="CDD" id="cd23656">
    <property type="entry name" value="Abraxas_plant"/>
    <property type="match status" value="1"/>
</dbReference>
<dbReference type="PRINTS" id="PR02051">
    <property type="entry name" value="PROTEINF175"/>
</dbReference>
<feature type="compositionally biased region" description="Low complexity" evidence="1">
    <location>
        <begin position="66"/>
        <end position="76"/>
    </location>
</feature>
<protein>
    <submittedName>
        <fullName evidence="2">Uncharacterized protein</fullName>
    </submittedName>
</protein>
<evidence type="ECO:0000313" key="2">
    <source>
        <dbReference type="EMBL" id="URE05921.1"/>
    </source>
</evidence>
<dbReference type="GO" id="GO:0031593">
    <property type="term" value="F:polyubiquitin modification-dependent protein binding"/>
    <property type="evidence" value="ECO:0007669"/>
    <property type="project" value="TreeGrafter"/>
</dbReference>
<reference evidence="2" key="1">
    <citation type="submission" date="2022-05" db="EMBL/GenBank/DDBJ databases">
        <title>The Musa troglodytarum L. genome provides insights into the mechanism of non-climacteric behaviour and enrichment of carotenoids.</title>
        <authorList>
            <person name="Wang J."/>
        </authorList>
    </citation>
    <scope>NUCLEOTIDE SEQUENCE</scope>
    <source>
        <tissue evidence="2">Leaf</tissue>
    </source>
</reference>
<name>A0A9E7G0M5_9LILI</name>
<dbReference type="OrthoDB" id="6358435at2759"/>
<feature type="region of interest" description="Disordered" evidence="1">
    <location>
        <begin position="45"/>
        <end position="76"/>
    </location>
</feature>
<proteinExistence type="predicted"/>
<keyword evidence="3" id="KW-1185">Reference proteome</keyword>
<dbReference type="EMBL" id="CP097507">
    <property type="protein sequence ID" value="URE05921.1"/>
    <property type="molecule type" value="Genomic_DNA"/>
</dbReference>
<dbReference type="AlphaFoldDB" id="A0A9E7G0M5"/>
<dbReference type="GO" id="GO:0005634">
    <property type="term" value="C:nucleus"/>
    <property type="evidence" value="ECO:0007669"/>
    <property type="project" value="TreeGrafter"/>
</dbReference>
<dbReference type="PANTHER" id="PTHR31728:SF5">
    <property type="entry name" value="OS07G0540200 PROTEIN"/>
    <property type="match status" value="1"/>
</dbReference>
<organism evidence="2 3">
    <name type="scientific">Musa troglodytarum</name>
    <name type="common">fe'i banana</name>
    <dbReference type="NCBI Taxonomy" id="320322"/>
    <lineage>
        <taxon>Eukaryota</taxon>
        <taxon>Viridiplantae</taxon>
        <taxon>Streptophyta</taxon>
        <taxon>Embryophyta</taxon>
        <taxon>Tracheophyta</taxon>
        <taxon>Spermatophyta</taxon>
        <taxon>Magnoliopsida</taxon>
        <taxon>Liliopsida</taxon>
        <taxon>Zingiberales</taxon>
        <taxon>Musaceae</taxon>
        <taxon>Musa</taxon>
    </lineage>
</organism>
<dbReference type="PANTHER" id="PTHR31728">
    <property type="entry name" value="ABRAXAS FAMILY MEMBER"/>
    <property type="match status" value="1"/>
</dbReference>
<dbReference type="InterPro" id="IPR023238">
    <property type="entry name" value="FAM175"/>
</dbReference>
<dbReference type="Proteomes" id="UP001055439">
    <property type="component" value="Chromosome 5"/>
</dbReference>
<gene>
    <name evidence="2" type="ORF">MUK42_21289</name>
</gene>
<sequence length="348" mass="36847">MAAAAATPDGDGHPHFSKISISGPALASVIERFVSSPSDIDGLLFGHVSRLPPPDPRDDDGGGHGSPNSSAGSAAAAANNPLAATITGHLSLASRASFYDALGRLISPSLRNAASSSGHPAASLLGWFSGRRRSPLRPSMRERAVSLSLFRTPDLLDTNAPPDRSLESLDLPHRPSIFLLLSSSTTGNQAVHTHEYRAFALRLRAGGGGGVLEPRSLDIVNVGPAFRAQYSSFSPVSAFPWMPCQLRGPEEGEREMGNKRGGGESLNRLQELAREQHLLDSSTGGFGAETLERLVGPAATGYTSELEDLYGKMLLKLESLARLVEESSARILEQVVLMPSSFTLSNFT</sequence>
<evidence type="ECO:0000313" key="3">
    <source>
        <dbReference type="Proteomes" id="UP001055439"/>
    </source>
</evidence>
<accession>A0A9E7G0M5</accession>